<evidence type="ECO:0000313" key="2">
    <source>
        <dbReference type="Proteomes" id="UP000294134"/>
    </source>
</evidence>
<sequence>MASVIPQIGIKGRWEVKDPFSVQPGLLYTLGAIRSFVDIENNGVNVFDTYYGPVGIPQATYSDDRRKGVMLLTLLSDTVAPIYIPSSFVTAYPSLDSVNYHHVVLSASCGALPVTMSLDFLVSQVAKIVSDTIGVTPTINIGVVPLLSVVTPEQHETNEAKREAAIANRTTDYARLAEEQRKNALLSQRLAVAETIIKNLKDQGLIP</sequence>
<proteinExistence type="predicted"/>
<evidence type="ECO:0000313" key="1">
    <source>
        <dbReference type="EMBL" id="QBJ02742.1"/>
    </source>
</evidence>
<name>A0A481W4Y9_9CAUD</name>
<protein>
    <submittedName>
        <fullName evidence="1">Uncharacterized protein</fullName>
    </submittedName>
</protein>
<reference evidence="1 2" key="1">
    <citation type="submission" date="2019-02" db="EMBL/GenBank/DDBJ databases">
        <authorList>
            <person name="Frampton R.A."/>
            <person name="Wojtus J.K."/>
            <person name="Fineran P.C."/>
            <person name="Hendrickson H.L."/>
        </authorList>
    </citation>
    <scope>NUCLEOTIDE SEQUENCE [LARGE SCALE GENOMIC DNA]</scope>
</reference>
<dbReference type="Pfam" id="PF23824">
    <property type="entry name" value="DUF7194"/>
    <property type="match status" value="1"/>
</dbReference>
<dbReference type="InterPro" id="IPR055618">
    <property type="entry name" value="DUF7194"/>
</dbReference>
<gene>
    <name evidence="1" type="ORF">PSA21_216</name>
</gene>
<dbReference type="EMBL" id="MK552327">
    <property type="protein sequence ID" value="QBJ02742.1"/>
    <property type="molecule type" value="Genomic_DNA"/>
</dbReference>
<dbReference type="Proteomes" id="UP000294134">
    <property type="component" value="Segment"/>
</dbReference>
<organism evidence="1 2">
    <name type="scientific">Pseudomonas phage Psa21</name>
    <dbReference type="NCBI Taxonomy" id="2530023"/>
    <lineage>
        <taxon>Viruses</taxon>
        <taxon>Duplodnaviria</taxon>
        <taxon>Heunggongvirae</taxon>
        <taxon>Uroviricota</taxon>
        <taxon>Caudoviricetes</taxon>
        <taxon>Chimalliviridae</taxon>
        <taxon>Tepukevirus</taxon>
        <taxon>Tepukevirus Psa21</taxon>
    </lineage>
</organism>
<accession>A0A481W4Y9</accession>
<keyword evidence="2" id="KW-1185">Reference proteome</keyword>